<organism evidence="1 2">
    <name type="scientific">Lentzea cavernae</name>
    <dbReference type="NCBI Taxonomy" id="2020703"/>
    <lineage>
        <taxon>Bacteria</taxon>
        <taxon>Bacillati</taxon>
        <taxon>Actinomycetota</taxon>
        <taxon>Actinomycetes</taxon>
        <taxon>Pseudonocardiales</taxon>
        <taxon>Pseudonocardiaceae</taxon>
        <taxon>Lentzea</taxon>
    </lineage>
</organism>
<reference evidence="2" key="1">
    <citation type="journal article" date="2019" name="Int. J. Syst. Evol. Microbiol.">
        <title>The Global Catalogue of Microorganisms (GCM) 10K type strain sequencing project: providing services to taxonomists for standard genome sequencing and annotation.</title>
        <authorList>
            <consortium name="The Broad Institute Genomics Platform"/>
            <consortium name="The Broad Institute Genome Sequencing Center for Infectious Disease"/>
            <person name="Wu L."/>
            <person name="Ma J."/>
        </authorList>
    </citation>
    <scope>NUCLEOTIDE SEQUENCE [LARGE SCALE GENOMIC DNA]</scope>
    <source>
        <strain evidence="2">CGMCC 4.7367</strain>
    </source>
</reference>
<keyword evidence="2" id="KW-1185">Reference proteome</keyword>
<accession>A0ABQ3MV03</accession>
<name>A0ABQ3MV03_9PSEU</name>
<sequence length="317" mass="34095">MSNEFKGRVTGNSFQIGKVHTLNMGGDAATKSGAEPPPDKPSAVQFAVGFALVVVIIAIGAACQGDDKPVFPAADQGTRPAGVSDDAVAEVVADKLAQCATEVVLEPVNCPQAHSATSPRNVRWELVGEPRDGMQVRWVDDKFLARGTAVMTVGYEAATGKAVEVKGFHFETEVPWRGDQTRIESIRQPKPAPAAGTIRKERYDLPDGDLTKAVRDGFAACAATVPMPPKCPHNPHTPSGKDMTREVEGDPVANWTSTKDAEFGLIRVKASYSLVARWTETFFTTYETSRTQSGTYEATIIRTPNKTAQLLTVKHVS</sequence>
<gene>
    <name evidence="1" type="ORF">GCM10017774_79860</name>
</gene>
<dbReference type="RefSeq" id="WP_191304599.1">
    <property type="nucleotide sequence ID" value="NZ_BNAR01000019.1"/>
</dbReference>
<comment type="caution">
    <text evidence="1">The sequence shown here is derived from an EMBL/GenBank/DDBJ whole genome shotgun (WGS) entry which is preliminary data.</text>
</comment>
<protein>
    <submittedName>
        <fullName evidence="1">Uncharacterized protein</fullName>
    </submittedName>
</protein>
<dbReference type="EMBL" id="BNAR01000019">
    <property type="protein sequence ID" value="GHH58438.1"/>
    <property type="molecule type" value="Genomic_DNA"/>
</dbReference>
<evidence type="ECO:0000313" key="2">
    <source>
        <dbReference type="Proteomes" id="UP000605568"/>
    </source>
</evidence>
<proteinExistence type="predicted"/>
<dbReference type="Proteomes" id="UP000605568">
    <property type="component" value="Unassembled WGS sequence"/>
</dbReference>
<evidence type="ECO:0000313" key="1">
    <source>
        <dbReference type="EMBL" id="GHH58438.1"/>
    </source>
</evidence>